<feature type="domain" description="Alpha-2-macroglobulin" evidence="4">
    <location>
        <begin position="932"/>
        <end position="1020"/>
    </location>
</feature>
<dbReference type="InterPro" id="IPR002890">
    <property type="entry name" value="MG2"/>
</dbReference>
<evidence type="ECO:0000256" key="1">
    <source>
        <dbReference type="ARBA" id="ARBA00010556"/>
    </source>
</evidence>
<dbReference type="InterPro" id="IPR011625">
    <property type="entry name" value="A2M_N_BRD"/>
</dbReference>
<dbReference type="PANTHER" id="PTHR40094:SF1">
    <property type="entry name" value="UBIQUITIN DOMAIN-CONTAINING PROTEIN"/>
    <property type="match status" value="1"/>
</dbReference>
<dbReference type="Pfam" id="PF07703">
    <property type="entry name" value="A2M_BRD"/>
    <property type="match status" value="1"/>
</dbReference>
<dbReference type="Pfam" id="PF17970">
    <property type="entry name" value="bMG1"/>
    <property type="match status" value="1"/>
</dbReference>
<dbReference type="Pfam" id="PF21142">
    <property type="entry name" value="A2M_bMG2"/>
    <property type="match status" value="1"/>
</dbReference>
<dbReference type="SMART" id="SM01359">
    <property type="entry name" value="A2M_N_2"/>
    <property type="match status" value="1"/>
</dbReference>
<dbReference type="GO" id="GO:0004866">
    <property type="term" value="F:endopeptidase inhibitor activity"/>
    <property type="evidence" value="ECO:0007669"/>
    <property type="project" value="InterPro"/>
</dbReference>
<dbReference type="Proteomes" id="UP000244906">
    <property type="component" value="Unassembled WGS sequence"/>
</dbReference>
<dbReference type="Pfam" id="PF17972">
    <property type="entry name" value="bMG5"/>
    <property type="match status" value="1"/>
</dbReference>
<dbReference type="PIRSF" id="PIRSF038980">
    <property type="entry name" value="A2M_bac"/>
    <property type="match status" value="1"/>
</dbReference>
<reference evidence="5 6" key="1">
    <citation type="submission" date="2018-04" db="EMBL/GenBank/DDBJ databases">
        <title>Thalassorhabdus spongiae gen. nov., sp. nov., isolated from a marine sponge in South-West Iceland.</title>
        <authorList>
            <person name="Knobloch S."/>
            <person name="Daussin A."/>
            <person name="Johannsson R."/>
            <person name="Marteinsson V.T."/>
        </authorList>
    </citation>
    <scope>NUCLEOTIDE SEQUENCE [LARGE SCALE GENOMIC DNA]</scope>
    <source>
        <strain evidence="5 6">Hp12</strain>
    </source>
</reference>
<accession>A0A2V1GRE2</accession>
<dbReference type="PANTHER" id="PTHR40094">
    <property type="entry name" value="ALPHA-2-MACROGLOBULIN HOMOLOG"/>
    <property type="match status" value="1"/>
</dbReference>
<dbReference type="Pfam" id="PF17973">
    <property type="entry name" value="bMG10"/>
    <property type="match status" value="1"/>
</dbReference>
<sequence>MLVCFQVQASDFKIADLAERQIDGRNYLCLAFNQPADQSKDLSSYIEAYSKDRKKSGSPIYGQSSWAVEDDGRMLCLVNTKPYTQYKIKVAAGLPAASGQKLANADSFTQKTRRLKPAVNFIDAGIILSPGSEGLIPVATLDVDQVDVNFHRLKESSLLDLLQNYNRSWKWQLLKSLPKQTDLVYSARFKLDAETHRRVERSIPISDIEALKIPGVYVAAMKIAGDYTTETVTKLFVISDIGLHARSYKNQMSVTALSLSSGAPLAGVDIRLLNSQGGFLRQQTTDNNGQIILADYKASDSNNRPALALALQNESMSMLALDSTALGLSDFDLGQRQQNEQELMIYAPRDLYRPGEKAQFSMLLRDHDGRFIAQPVLTGSVIKPDNRQFVALSVSAESEGYYQYEFDIPANAATGQWSLAMVRPGGGPQVVYRFKVEEFLPERMKLSYSFANETGQQASKVLSENEQLLLTVQGDYLYGAPAAGNRFQQQVLQRPVQTGLEQFKGYYFGNADGYGSRSTNLPDVELDQDGRYTTMLPIQRTPLKVPARLTFQGSLYESNGRAVNRRWSRLIWPQANMIGVRSGFDFNKEYAKANTTTDFQLVRLNEKQQMIAGEVEVTLVRRHREGYWEYSNSGWKYHANYREYDVLRQKVTLDGSKPANLALPLKWGDYRLEVRDPDSNLLTKVRLRAGREWYWRWQEHSKGNHASRPDKITLALDKPSYLVGEIVQLSIKPPYLPSKSDGKTLKFQALVQVEADRPLWLKWVDMDQNGTILDIPIEASWDRHDLYVSVLMTRPIGDEFEQKLTRRSMGLIHLPLNRQSRTLQIAMDLPQKSMPNKKLNVPVTVTAEMGVTPENIQVTIAAVDHGVLSLTDFETPDPLDYFFGRRAYQVQARDIYHQLIKPTVAKHATLRFGGDAPARGGKRNVSDVQIVSLFSGPVKLDEKGKGNVIFDLPDFSGKLKFMAVAFSDQMLGSTEQDLTVATPVVAQIAMPRFIAKGDISMVALDLNNISGISQTVTASFVASEGLQFKGKQSFTVSLNDRQKQTIKLPMKANKWNGLGKIQLSIEGIQYQGEQITLPEKSWKIAIRPPWPAETFVQQEEILPGEFISMLIEESADIDPDSLQASLLISDAAALDVASYVRSLLHYPYGCLEQTLSSAQPWLLANRPELSSFNIKPVSQAKRTKAMEIAMERLQRKQKSNGGFGLWSDRSPEEQWLTVFALDFFQQAQSQGFPVDASMMLKAAGRVQEYLKLGAVRSRYSDENDHYKFATRAYAAYVLSKNNQASLGDMRRLFDRFRKNAQSPLPLAQLGLALIRQGDKKRGDLAIEEAFTVEPRKYFWSQDYGSRIRDRALMIALLIEDGYQVSKARLQSFELAEDLKGDSWLSTQEQYALVRAALSLQSSAEDSWQLQVDAANQQNISGTGSQRTAVEYPQLLQPMLLSSQQALFARLEVSGYRTVSPPQFSNKINIERKYYDETGQPIQLEFLRSGDLVVVELLVNSEDKVPDALVVDLLPAGLELENQNLSGSIRLQQINIDGKPISERKQATTIEHEEYRDDRYVAAVNLRRNREARLYYLARAVTPGRYKVPAASVESMYHPEIRANGRSDQIVEILGQ</sequence>
<dbReference type="InterPro" id="IPR008930">
    <property type="entry name" value="Terpenoid_cyclase/PrenylTrfase"/>
</dbReference>
<evidence type="ECO:0008006" key="7">
    <source>
        <dbReference type="Google" id="ProtNLM"/>
    </source>
</evidence>
<comment type="caution">
    <text evidence="5">The sequence shown here is derived from an EMBL/GenBank/DDBJ whole genome shotgun (WGS) entry which is preliminary data.</text>
</comment>
<dbReference type="InterPro" id="IPR051802">
    <property type="entry name" value="YfhM-like"/>
</dbReference>
<dbReference type="SUPFAM" id="SSF48239">
    <property type="entry name" value="Terpenoid cyclases/Protein prenyltransferases"/>
    <property type="match status" value="1"/>
</dbReference>
<gene>
    <name evidence="5" type="ORF">DC094_16225</name>
</gene>
<dbReference type="EMBL" id="QDDL01000007">
    <property type="protein sequence ID" value="PVZ66802.1"/>
    <property type="molecule type" value="Genomic_DNA"/>
</dbReference>
<proteinExistence type="inferred from homology"/>
<dbReference type="InterPro" id="IPR001599">
    <property type="entry name" value="Macroglobln_a2"/>
</dbReference>
<dbReference type="Gene3D" id="1.50.10.20">
    <property type="match status" value="1"/>
</dbReference>
<dbReference type="Pfam" id="PF07678">
    <property type="entry name" value="TED_complement"/>
    <property type="match status" value="1"/>
</dbReference>
<protein>
    <recommendedName>
        <fullName evidence="7">Alpha-2-macroglobulin</fullName>
    </recommendedName>
</protein>
<dbReference type="InterPro" id="IPR041462">
    <property type="entry name" value="Bact_A2M_MG6"/>
</dbReference>
<dbReference type="Pfam" id="PF11974">
    <property type="entry name" value="bMG3"/>
    <property type="match status" value="1"/>
</dbReference>
<dbReference type="GO" id="GO:0005615">
    <property type="term" value="C:extracellular space"/>
    <property type="evidence" value="ECO:0007669"/>
    <property type="project" value="InterPro"/>
</dbReference>
<comment type="similarity">
    <text evidence="1">Belongs to the protease inhibitor I39 (alpha-2-macroglobulin) family. Bacterial alpha-2-macroglobulin subfamily.</text>
</comment>
<dbReference type="InterPro" id="IPR049120">
    <property type="entry name" value="A2M_bMG2"/>
</dbReference>
<keyword evidence="2" id="KW-0732">Signal</keyword>
<dbReference type="CDD" id="cd02891">
    <property type="entry name" value="A2M_like"/>
    <property type="match status" value="1"/>
</dbReference>
<dbReference type="InterPro" id="IPR040639">
    <property type="entry name" value="A2MG_MG1"/>
</dbReference>
<dbReference type="InterPro" id="IPR021868">
    <property type="entry name" value="Alpha_2_Macroglob_MG3"/>
</dbReference>
<name>A0A2V1GRE2_9GAMM</name>
<organism evidence="5 6">
    <name type="scientific">Pelagibaculum spongiae</name>
    <dbReference type="NCBI Taxonomy" id="2080658"/>
    <lineage>
        <taxon>Bacteria</taxon>
        <taxon>Pseudomonadati</taxon>
        <taxon>Pseudomonadota</taxon>
        <taxon>Gammaproteobacteria</taxon>
        <taxon>Oceanospirillales</taxon>
        <taxon>Pelagibaculum</taxon>
    </lineage>
</organism>
<evidence type="ECO:0000256" key="2">
    <source>
        <dbReference type="ARBA" id="ARBA00022729"/>
    </source>
</evidence>
<dbReference type="InterPro" id="IPR041246">
    <property type="entry name" value="Bact_MG10"/>
</dbReference>
<dbReference type="SMART" id="SM01419">
    <property type="entry name" value="Thiol-ester_cl"/>
    <property type="match status" value="1"/>
</dbReference>
<dbReference type="Pfam" id="PF17962">
    <property type="entry name" value="bMG6"/>
    <property type="match status" value="1"/>
</dbReference>
<dbReference type="InterPro" id="IPR011626">
    <property type="entry name" value="Alpha-macroglobulin_TED"/>
</dbReference>
<dbReference type="SMART" id="SM01360">
    <property type="entry name" value="A2M"/>
    <property type="match status" value="1"/>
</dbReference>
<dbReference type="InterPro" id="IPR041203">
    <property type="entry name" value="Bact_A2M_MG5"/>
</dbReference>
<feature type="domain" description="Alpha-2-macroglobulin bait region" evidence="3">
    <location>
        <begin position="712"/>
        <end position="870"/>
    </location>
</feature>
<evidence type="ECO:0000259" key="3">
    <source>
        <dbReference type="SMART" id="SM01359"/>
    </source>
</evidence>
<dbReference type="Gene3D" id="2.60.40.1930">
    <property type="match status" value="1"/>
</dbReference>
<evidence type="ECO:0000313" key="6">
    <source>
        <dbReference type="Proteomes" id="UP000244906"/>
    </source>
</evidence>
<dbReference type="Pfam" id="PF00207">
    <property type="entry name" value="A2M"/>
    <property type="match status" value="1"/>
</dbReference>
<evidence type="ECO:0000259" key="4">
    <source>
        <dbReference type="SMART" id="SM01360"/>
    </source>
</evidence>
<evidence type="ECO:0000313" key="5">
    <source>
        <dbReference type="EMBL" id="PVZ66802.1"/>
    </source>
</evidence>
<dbReference type="InterPro" id="IPR047565">
    <property type="entry name" value="Alpha-macroglob_thiol-ester_cl"/>
</dbReference>
<dbReference type="InterPro" id="IPR026284">
    <property type="entry name" value="A2MG_proteobact"/>
</dbReference>
<dbReference type="Pfam" id="PF01835">
    <property type="entry name" value="MG2"/>
    <property type="match status" value="1"/>
</dbReference>
<keyword evidence="6" id="KW-1185">Reference proteome</keyword>